<proteinExistence type="predicted"/>
<comment type="caution">
    <text evidence="1">The sequence shown here is derived from an EMBL/GenBank/DDBJ whole genome shotgun (WGS) entry which is preliminary data.</text>
</comment>
<accession>A0A3S5CNB7</accession>
<sequence length="177" mass="20422">MLRESDSTLEELLQSLTNIGLLLCELTEADEKYEADKSPVLANLTARHEQMKQTSERLVMLAKEAAGRLSERLSSLQATTRSRNRLSGWLSEQEYRFREGLKVETRPAIEDRRRRYDKSPDFDVPSGGSVANAAWLHDYEPESYYLFEYHKNEVAKWEVSLTANFPHAITPFFCNCL</sequence>
<gene>
    <name evidence="1" type="ORF">PXEA_LOCUS28435</name>
</gene>
<dbReference type="EMBL" id="CAAALY010248835">
    <property type="protein sequence ID" value="VEL34995.1"/>
    <property type="molecule type" value="Genomic_DNA"/>
</dbReference>
<name>A0A3S5CNB7_9PLAT</name>
<evidence type="ECO:0000313" key="2">
    <source>
        <dbReference type="Proteomes" id="UP000784294"/>
    </source>
</evidence>
<dbReference type="AlphaFoldDB" id="A0A3S5CNB7"/>
<keyword evidence="2" id="KW-1185">Reference proteome</keyword>
<dbReference type="Proteomes" id="UP000784294">
    <property type="component" value="Unassembled WGS sequence"/>
</dbReference>
<reference evidence="1" key="1">
    <citation type="submission" date="2018-11" db="EMBL/GenBank/DDBJ databases">
        <authorList>
            <consortium name="Pathogen Informatics"/>
        </authorList>
    </citation>
    <scope>NUCLEOTIDE SEQUENCE</scope>
</reference>
<evidence type="ECO:0000313" key="1">
    <source>
        <dbReference type="EMBL" id="VEL34995.1"/>
    </source>
</evidence>
<protein>
    <submittedName>
        <fullName evidence="1">Uncharacterized protein</fullName>
    </submittedName>
</protein>
<organism evidence="1 2">
    <name type="scientific">Protopolystoma xenopodis</name>
    <dbReference type="NCBI Taxonomy" id="117903"/>
    <lineage>
        <taxon>Eukaryota</taxon>
        <taxon>Metazoa</taxon>
        <taxon>Spiralia</taxon>
        <taxon>Lophotrochozoa</taxon>
        <taxon>Platyhelminthes</taxon>
        <taxon>Monogenea</taxon>
        <taxon>Polyopisthocotylea</taxon>
        <taxon>Polystomatidea</taxon>
        <taxon>Polystomatidae</taxon>
        <taxon>Protopolystoma</taxon>
    </lineage>
</organism>